<name>A0A7W3JKH5_9MICO</name>
<accession>A0A7W3JKH5</accession>
<dbReference type="Proteomes" id="UP000321154">
    <property type="component" value="Unassembled WGS sequence"/>
</dbReference>
<dbReference type="OrthoDB" id="4978768at2"/>
<dbReference type="EMBL" id="JACGWW010000005">
    <property type="protein sequence ID" value="MBA8814505.1"/>
    <property type="molecule type" value="Genomic_DNA"/>
</dbReference>
<comment type="caution">
    <text evidence="2">The sequence shown here is derived from an EMBL/GenBank/DDBJ whole genome shotgun (WGS) entry which is preliminary data.</text>
</comment>
<protein>
    <submittedName>
        <fullName evidence="2">Uncharacterized protein</fullName>
    </submittedName>
</protein>
<dbReference type="Proteomes" id="UP000522688">
    <property type="component" value="Unassembled WGS sequence"/>
</dbReference>
<evidence type="ECO:0000313" key="1">
    <source>
        <dbReference type="EMBL" id="GEK84290.1"/>
    </source>
</evidence>
<evidence type="ECO:0000313" key="2">
    <source>
        <dbReference type="EMBL" id="MBA8814505.1"/>
    </source>
</evidence>
<sequence length="90" mass="10283">MNISTTRSAVALWFDDGLPARLVHDGVRWRVSDTPTPLVDEPLFIHELITHPPQRFLGWRFQATASDGTTHMFEVVRDAAGHWLLGRLYD</sequence>
<organism evidence="2 4">
    <name type="scientific">Frigoribacterium faeni</name>
    <dbReference type="NCBI Taxonomy" id="145483"/>
    <lineage>
        <taxon>Bacteria</taxon>
        <taxon>Bacillati</taxon>
        <taxon>Actinomycetota</taxon>
        <taxon>Actinomycetes</taxon>
        <taxon>Micrococcales</taxon>
        <taxon>Microbacteriaceae</taxon>
        <taxon>Frigoribacterium</taxon>
    </lineage>
</organism>
<gene>
    <name evidence="2" type="ORF">FB463_002778</name>
    <name evidence="1" type="ORF">FFA01_25990</name>
</gene>
<evidence type="ECO:0000313" key="3">
    <source>
        <dbReference type="Proteomes" id="UP000321154"/>
    </source>
</evidence>
<reference evidence="1 3" key="1">
    <citation type="submission" date="2019-07" db="EMBL/GenBank/DDBJ databases">
        <title>Whole genome shotgun sequence of Frigoribacterium faeni NBRC 103066.</title>
        <authorList>
            <person name="Hosoyama A."/>
            <person name="Uohara A."/>
            <person name="Ohji S."/>
            <person name="Ichikawa N."/>
        </authorList>
    </citation>
    <scope>NUCLEOTIDE SEQUENCE [LARGE SCALE GENOMIC DNA]</scope>
    <source>
        <strain evidence="1 3">NBRC 103066</strain>
    </source>
</reference>
<dbReference type="RefSeq" id="WP_146856618.1">
    <property type="nucleotide sequence ID" value="NZ_BAAAHR010000004.1"/>
</dbReference>
<evidence type="ECO:0000313" key="4">
    <source>
        <dbReference type="Proteomes" id="UP000522688"/>
    </source>
</evidence>
<dbReference type="EMBL" id="BJUV01000032">
    <property type="protein sequence ID" value="GEK84290.1"/>
    <property type="molecule type" value="Genomic_DNA"/>
</dbReference>
<proteinExistence type="predicted"/>
<dbReference type="AlphaFoldDB" id="A0A7W3JKH5"/>
<reference evidence="2 4" key="2">
    <citation type="submission" date="2020-07" db="EMBL/GenBank/DDBJ databases">
        <title>Sequencing the genomes of 1000 actinobacteria strains.</title>
        <authorList>
            <person name="Klenk H.-P."/>
        </authorList>
    </citation>
    <scope>NUCLEOTIDE SEQUENCE [LARGE SCALE GENOMIC DNA]</scope>
    <source>
        <strain evidence="2 4">DSM 10309</strain>
    </source>
</reference>
<keyword evidence="3" id="KW-1185">Reference proteome</keyword>